<sequence length="52" mass="5727">MEAGVTVSCHFPREAGIKTYERSPQDSKHVTQTVRTAMYTPHPISEPPIASS</sequence>
<accession>A6J115</accession>
<evidence type="ECO:0000313" key="2">
    <source>
        <dbReference type="Proteomes" id="UP000234681"/>
    </source>
</evidence>
<gene>
    <name evidence="1" type="ORF">rCG_21469</name>
</gene>
<organism evidence="1 2">
    <name type="scientific">Rattus norvegicus</name>
    <name type="common">Rat</name>
    <dbReference type="NCBI Taxonomy" id="10116"/>
    <lineage>
        <taxon>Eukaryota</taxon>
        <taxon>Metazoa</taxon>
        <taxon>Chordata</taxon>
        <taxon>Craniata</taxon>
        <taxon>Vertebrata</taxon>
        <taxon>Euteleostomi</taxon>
        <taxon>Mammalia</taxon>
        <taxon>Eutheria</taxon>
        <taxon>Euarchontoglires</taxon>
        <taxon>Glires</taxon>
        <taxon>Rodentia</taxon>
        <taxon>Myomorpha</taxon>
        <taxon>Muroidea</taxon>
        <taxon>Muridae</taxon>
        <taxon>Murinae</taxon>
        <taxon>Rattus</taxon>
    </lineage>
</organism>
<reference evidence="1 2" key="1">
    <citation type="submission" date="2005-07" db="EMBL/GenBank/DDBJ databases">
        <authorList>
            <person name="Mural R.J."/>
            <person name="Li P.W."/>
            <person name="Adams M.D."/>
            <person name="Amanatides P.G."/>
            <person name="Baden-Tillson H."/>
            <person name="Barnstead M."/>
            <person name="Chin S.H."/>
            <person name="Dew I."/>
            <person name="Evans C.A."/>
            <person name="Ferriera S."/>
            <person name="Flanigan M."/>
            <person name="Fosler C."/>
            <person name="Glodek A."/>
            <person name="Gu Z."/>
            <person name="Holt R.A."/>
            <person name="Jennings D."/>
            <person name="Kraft C.L."/>
            <person name="Lu F."/>
            <person name="Nguyen T."/>
            <person name="Nusskern D.R."/>
            <person name="Pfannkoch C.M."/>
            <person name="Sitter C."/>
            <person name="Sutton G.G."/>
            <person name="Venter J.C."/>
            <person name="Wang Z."/>
            <person name="Woodage T."/>
            <person name="Zheng X.H."/>
            <person name="Zhong F."/>
        </authorList>
    </citation>
    <scope>NUCLEOTIDE SEQUENCE [LARGE SCALE GENOMIC DNA]</scope>
    <source>
        <strain>BN</strain>
        <strain evidence="2">Sprague-Dawley</strain>
    </source>
</reference>
<dbReference type="AlphaFoldDB" id="A6J115"/>
<name>A6J115_RAT</name>
<evidence type="ECO:0000313" key="1">
    <source>
        <dbReference type="EMBL" id="EDM13604.1"/>
    </source>
</evidence>
<proteinExistence type="predicted"/>
<protein>
    <submittedName>
        <fullName evidence="1">RCG21469</fullName>
    </submittedName>
</protein>
<dbReference type="Proteomes" id="UP000234681">
    <property type="component" value="Chromosome 12"/>
</dbReference>
<dbReference type="EMBL" id="CH473973">
    <property type="protein sequence ID" value="EDM13604.1"/>
    <property type="molecule type" value="Genomic_DNA"/>
</dbReference>